<dbReference type="InterPro" id="IPR036365">
    <property type="entry name" value="PGBD-like_sf"/>
</dbReference>
<evidence type="ECO:0000259" key="1">
    <source>
        <dbReference type="Pfam" id="PF01471"/>
    </source>
</evidence>
<proteinExistence type="predicted"/>
<feature type="domain" description="Peptidoglycan binding-like" evidence="1">
    <location>
        <begin position="121"/>
        <end position="168"/>
    </location>
</feature>
<dbReference type="InterPro" id="IPR002477">
    <property type="entry name" value="Peptidoglycan-bd-like"/>
</dbReference>
<dbReference type="Gene3D" id="1.10.101.10">
    <property type="entry name" value="PGBD-like superfamily/PGBD"/>
    <property type="match status" value="1"/>
</dbReference>
<evidence type="ECO:0000313" key="3">
    <source>
        <dbReference type="Proteomes" id="UP000288246"/>
    </source>
</evidence>
<dbReference type="Pfam" id="PF01471">
    <property type="entry name" value="PG_binding_1"/>
    <property type="match status" value="1"/>
</dbReference>
<comment type="caution">
    <text evidence="2">The sequence shown here is derived from an EMBL/GenBank/DDBJ whole genome shotgun (WGS) entry which is preliminary data.</text>
</comment>
<dbReference type="Proteomes" id="UP000288246">
    <property type="component" value="Unassembled WGS sequence"/>
</dbReference>
<organism evidence="2 3">
    <name type="scientific">Cellulomonas algicola</name>
    <dbReference type="NCBI Taxonomy" id="2071633"/>
    <lineage>
        <taxon>Bacteria</taxon>
        <taxon>Bacillati</taxon>
        <taxon>Actinomycetota</taxon>
        <taxon>Actinomycetes</taxon>
        <taxon>Micrococcales</taxon>
        <taxon>Cellulomonadaceae</taxon>
        <taxon>Cellulomonas</taxon>
    </lineage>
</organism>
<reference evidence="2 3" key="1">
    <citation type="submission" date="2018-11" db="EMBL/GenBank/DDBJ databases">
        <title>Draft genome sequence of Cellulomonas takizawaensis strain TKZ-21.</title>
        <authorList>
            <person name="Yamamura H."/>
            <person name="Hayashi T."/>
            <person name="Hamada M."/>
            <person name="Serisawa Y."/>
            <person name="Matsuyama K."/>
            <person name="Nakagawa Y."/>
            <person name="Otoguro M."/>
            <person name="Yanagida F."/>
            <person name="Hayakawa M."/>
        </authorList>
    </citation>
    <scope>NUCLEOTIDE SEQUENCE [LARGE SCALE GENOMIC DNA]</scope>
    <source>
        <strain evidence="2 3">TKZ-21</strain>
    </source>
</reference>
<dbReference type="SUPFAM" id="SSF47090">
    <property type="entry name" value="PGBD-like"/>
    <property type="match status" value="1"/>
</dbReference>
<dbReference type="InterPro" id="IPR036366">
    <property type="entry name" value="PGBDSf"/>
</dbReference>
<gene>
    <name evidence="2" type="ORF">CTKZ_08680</name>
</gene>
<dbReference type="EMBL" id="BHYL01000059">
    <property type="protein sequence ID" value="GCD19306.1"/>
    <property type="molecule type" value="Genomic_DNA"/>
</dbReference>
<evidence type="ECO:0000313" key="2">
    <source>
        <dbReference type="EMBL" id="GCD19306.1"/>
    </source>
</evidence>
<name>A0A401UX87_9CELL</name>
<dbReference type="AlphaFoldDB" id="A0A401UX87"/>
<protein>
    <recommendedName>
        <fullName evidence="1">Peptidoglycan binding-like domain-containing protein</fullName>
    </recommendedName>
</protein>
<accession>A0A401UX87</accession>
<keyword evidence="3" id="KW-1185">Reference proteome</keyword>
<sequence length="352" mass="35559">MSRAWRARAAWAISLVAVGALAFWAGGRFAEPPPPPAAEPTDVAYEVIDGQVGFSQSFAGRAQWDRSPGTPAAVSGTVTSVSLPADGVVSAGQVVMTVNLRPVVVAQGAVPAFRAMQRGDRGPDVAQLQQLLRQLGYAAPESSAYDAATASAVRSWQRAIGLPVDGVVAAGDVLFLPTLPGRLALAEDVRVGAVVAAGEALFDVLSAEPKVTVTLDAAQVATVPQDAAVTVRVGDRRWEGVIASSTTVDDGSMVLALTAVDGTPVCGEDCAAIPPIGVLNVSVDVIVTPATDGPVVPTSAVRTTPSGATVVRAAPDGQEKPVEVLASARGLAVVEGIEVGDLILVPAASAGA</sequence>